<dbReference type="InterPro" id="IPR011641">
    <property type="entry name" value="Tyr-kin_ephrin_A/B_rcpt-like"/>
</dbReference>
<feature type="domain" description="Tyrosine-protein kinase ephrin type A/B receptor-like" evidence="8">
    <location>
        <begin position="458"/>
        <end position="501"/>
    </location>
</feature>
<evidence type="ECO:0000256" key="5">
    <source>
        <dbReference type="SAM" id="Phobius"/>
    </source>
</evidence>
<feature type="transmembrane region" description="Helical" evidence="5">
    <location>
        <begin position="920"/>
        <end position="940"/>
    </location>
</feature>
<name>A0AAD7UIW3_9STRA</name>
<dbReference type="AlphaFoldDB" id="A0AAD7UIW3"/>
<dbReference type="InterPro" id="IPR001828">
    <property type="entry name" value="ANF_lig-bd_rcpt"/>
</dbReference>
<evidence type="ECO:0000259" key="8">
    <source>
        <dbReference type="Pfam" id="PF07699"/>
    </source>
</evidence>
<evidence type="ECO:0000259" key="7">
    <source>
        <dbReference type="Pfam" id="PF01094"/>
    </source>
</evidence>
<dbReference type="SMART" id="SM01411">
    <property type="entry name" value="Ephrin_rec_like"/>
    <property type="match status" value="2"/>
</dbReference>
<dbReference type="Pfam" id="PF01094">
    <property type="entry name" value="ANF_receptor"/>
    <property type="match status" value="1"/>
</dbReference>
<feature type="transmembrane region" description="Helical" evidence="5">
    <location>
        <begin position="757"/>
        <end position="775"/>
    </location>
</feature>
<dbReference type="InterPro" id="IPR009030">
    <property type="entry name" value="Growth_fac_rcpt_cys_sf"/>
</dbReference>
<feature type="transmembrane region" description="Helical" evidence="5">
    <location>
        <begin position="813"/>
        <end position="832"/>
    </location>
</feature>
<dbReference type="PANTHER" id="PTHR11319:SF35">
    <property type="entry name" value="OUTER MEMBRANE PROTEIN PMPC-RELATED"/>
    <property type="match status" value="1"/>
</dbReference>
<sequence length="999" mass="110974">MVEVVLALLVFRASGDNHTAVLRIGAFMPFASTNIYGATVGDSVGIYEQVAVAAGVAVSQFNERNASIIEEFGSLGPCDVQLEMSLFNTFRRSSNTLVEYRKSYEHLDVIVGAAESDTTKTLAINCEVDERPLISYGATSPTLDEYAWLMRTILTDKDTATRMVRFAEMHGWDKLGVLNVDFVWATAYIDSFMDACIEMWFVCGSASYQSGNSTSLDLAIDTLFEFKIVFMLFPNNELAFVAERFVANNATTDEHAFVFLEITTDDVLLGATGDAAELVRGGFKLAFRAERGRENRLGAALKRQNVLDAVEPFVALDADFFIGEIEHVHIFFAFDAIATIGIAACNATPRGEALLTAMHGVAFEGITGLVKFDETGNRLAETVTFDVLNFIGNDTAGIRAVHVATWKIDKWELEDGEQYTFRDGSSTAPVDNVVCPPGKHLDDDGRCRACPPGRFQQNEGASTCIKCPASSYQDLTGQPRCKLCGENAEVGWEGSASAKDCRCLVGYYTSTWPLSECRSCDRPSLKNKVVCEGGLALPYPRGSYWLNLSNSATTKLRAYRCRHAFLCMGGTRPTACAKGYAEAHNGSSCLSASGELMSLGRPNGWCDFGHDYEEPLCEEPGNSRFAVATFAPRCPARVNHLLFTILCYAVLFALFTFINDFIRKNYKALDLVLTVFQDIGILTSFRLYWPKQLQYIIVFYHIALFDVDVLEPTCAFPEWGHVHTFFLMFAMPILHLIMQCAYNAVVTSGGLNAWRSALCSHLSFVVTSMPALMSYSSSAFFCRRFVGHKQRVFAESPADSCDSPMANTMRVVASIYFAYLVVVCGVCTYHMAMLLRRNELHKPDVLGMYGFLYKSYRSDALYWSSVRISKQAALTLISQALWKSPFSQSLAALTVLFAVAMEHNRVRPFISHQENRLEEFGVFVSMLTLVLGMCFTAFEITTTDISQPGERMTFIFLFVVSQFIYLVYAIVETVHDARRVADRLTAQKIIIRSARTEPV</sequence>
<evidence type="ECO:0000256" key="2">
    <source>
        <dbReference type="ARBA" id="ARBA00022692"/>
    </source>
</evidence>
<gene>
    <name evidence="9" type="ORF">CTAYLR_002412</name>
</gene>
<dbReference type="InterPro" id="IPR028082">
    <property type="entry name" value="Peripla_BP_I"/>
</dbReference>
<evidence type="ECO:0000256" key="6">
    <source>
        <dbReference type="SAM" id="SignalP"/>
    </source>
</evidence>
<dbReference type="PANTHER" id="PTHR11319">
    <property type="entry name" value="G PROTEIN-COUPLED RECEPTOR-RELATED"/>
    <property type="match status" value="1"/>
</dbReference>
<keyword evidence="10" id="KW-1185">Reference proteome</keyword>
<evidence type="ECO:0000256" key="3">
    <source>
        <dbReference type="ARBA" id="ARBA00022989"/>
    </source>
</evidence>
<protein>
    <recommendedName>
        <fullName evidence="11">Tyrosine-protein kinase ephrin type A/B receptor-like domain-containing protein</fullName>
    </recommendedName>
</protein>
<dbReference type="EMBL" id="JAQMWT010000316">
    <property type="protein sequence ID" value="KAJ8605391.1"/>
    <property type="molecule type" value="Genomic_DNA"/>
</dbReference>
<organism evidence="9 10">
    <name type="scientific">Chrysophaeum taylorii</name>
    <dbReference type="NCBI Taxonomy" id="2483200"/>
    <lineage>
        <taxon>Eukaryota</taxon>
        <taxon>Sar</taxon>
        <taxon>Stramenopiles</taxon>
        <taxon>Ochrophyta</taxon>
        <taxon>Pelagophyceae</taxon>
        <taxon>Pelagomonadales</taxon>
        <taxon>Pelagomonadaceae</taxon>
        <taxon>Chrysophaeum</taxon>
    </lineage>
</organism>
<proteinExistence type="predicted"/>
<feature type="transmembrane region" description="Helical" evidence="5">
    <location>
        <begin position="880"/>
        <end position="900"/>
    </location>
</feature>
<dbReference type="Proteomes" id="UP001230188">
    <property type="component" value="Unassembled WGS sequence"/>
</dbReference>
<dbReference type="Pfam" id="PF07699">
    <property type="entry name" value="Ephrin_rec_like"/>
    <property type="match status" value="1"/>
</dbReference>
<accession>A0AAD7UIW3</accession>
<keyword evidence="3 5" id="KW-1133">Transmembrane helix</keyword>
<keyword evidence="4 5" id="KW-0472">Membrane</keyword>
<evidence type="ECO:0000256" key="4">
    <source>
        <dbReference type="ARBA" id="ARBA00023136"/>
    </source>
</evidence>
<evidence type="ECO:0008006" key="11">
    <source>
        <dbReference type="Google" id="ProtNLM"/>
    </source>
</evidence>
<dbReference type="GO" id="GO:0016020">
    <property type="term" value="C:membrane"/>
    <property type="evidence" value="ECO:0007669"/>
    <property type="project" value="UniProtKB-SubCell"/>
</dbReference>
<evidence type="ECO:0000313" key="10">
    <source>
        <dbReference type="Proteomes" id="UP001230188"/>
    </source>
</evidence>
<comment type="subcellular location">
    <subcellularLocation>
        <location evidence="1">Membrane</location>
    </subcellularLocation>
</comment>
<feature type="signal peptide" evidence="6">
    <location>
        <begin position="1"/>
        <end position="15"/>
    </location>
</feature>
<dbReference type="Gene3D" id="2.10.50.10">
    <property type="entry name" value="Tumor Necrosis Factor Receptor, subunit A, domain 2"/>
    <property type="match status" value="1"/>
</dbReference>
<dbReference type="Gene3D" id="3.40.50.2300">
    <property type="match status" value="2"/>
</dbReference>
<dbReference type="SUPFAM" id="SSF57184">
    <property type="entry name" value="Growth factor receptor domain"/>
    <property type="match status" value="1"/>
</dbReference>
<comment type="caution">
    <text evidence="9">The sequence shown here is derived from an EMBL/GenBank/DDBJ whole genome shotgun (WGS) entry which is preliminary data.</text>
</comment>
<keyword evidence="6" id="KW-0732">Signal</keyword>
<feature type="domain" description="Receptor ligand binding region" evidence="7">
    <location>
        <begin position="80"/>
        <end position="392"/>
    </location>
</feature>
<evidence type="ECO:0000313" key="9">
    <source>
        <dbReference type="EMBL" id="KAJ8605391.1"/>
    </source>
</evidence>
<reference evidence="9" key="1">
    <citation type="submission" date="2023-01" db="EMBL/GenBank/DDBJ databases">
        <title>Metagenome sequencing of chrysophaentin producing Chrysophaeum taylorii.</title>
        <authorList>
            <person name="Davison J."/>
            <person name="Bewley C."/>
        </authorList>
    </citation>
    <scope>NUCLEOTIDE SEQUENCE</scope>
    <source>
        <strain evidence="9">NIES-1699</strain>
    </source>
</reference>
<feature type="transmembrane region" description="Helical" evidence="5">
    <location>
        <begin position="725"/>
        <end position="745"/>
    </location>
</feature>
<dbReference type="SUPFAM" id="SSF53822">
    <property type="entry name" value="Periplasmic binding protein-like I"/>
    <property type="match status" value="1"/>
</dbReference>
<keyword evidence="2 5" id="KW-0812">Transmembrane</keyword>
<feature type="chain" id="PRO_5041990863" description="Tyrosine-protein kinase ephrin type A/B receptor-like domain-containing protein" evidence="6">
    <location>
        <begin position="16"/>
        <end position="999"/>
    </location>
</feature>
<evidence type="ECO:0000256" key="1">
    <source>
        <dbReference type="ARBA" id="ARBA00004370"/>
    </source>
</evidence>
<feature type="transmembrane region" description="Helical" evidence="5">
    <location>
        <begin position="641"/>
        <end position="662"/>
    </location>
</feature>
<feature type="transmembrane region" description="Helical" evidence="5">
    <location>
        <begin position="952"/>
        <end position="971"/>
    </location>
</feature>